<protein>
    <submittedName>
        <fullName evidence="2">Uncharacterized protein</fullName>
    </submittedName>
</protein>
<organism evidence="1 2">
    <name type="scientific">Panagrolaimus sp. ES5</name>
    <dbReference type="NCBI Taxonomy" id="591445"/>
    <lineage>
        <taxon>Eukaryota</taxon>
        <taxon>Metazoa</taxon>
        <taxon>Ecdysozoa</taxon>
        <taxon>Nematoda</taxon>
        <taxon>Chromadorea</taxon>
        <taxon>Rhabditida</taxon>
        <taxon>Tylenchina</taxon>
        <taxon>Panagrolaimomorpha</taxon>
        <taxon>Panagrolaimoidea</taxon>
        <taxon>Panagrolaimidae</taxon>
        <taxon>Panagrolaimus</taxon>
    </lineage>
</organism>
<evidence type="ECO:0000313" key="2">
    <source>
        <dbReference type="WBParaSite" id="ES5_v2.g26514.t1"/>
    </source>
</evidence>
<proteinExistence type="predicted"/>
<sequence length="251" mass="27827">AFKESFIEFFDPIATVFAPLLKLERPYQDRQWALCVFDDVIEFGGEAGARYQAIFVEPLLNALGDHYPEVRQAAAYGVGRMGMNSKGIYNHFLSGAVERLVAMISHNDSRSTEESSIATENAISAVAKILKYSNAVDSNLVIPTFITWLPIWEDAEETPFVYSYFCDLVEANHPAVLGENNSNLPSIVNIIVQVFAHDAIDDSSELGVETKQRLSSILKVLSNNKEIFDAILQTLKFNSNLQNTLAAILSS</sequence>
<dbReference type="Proteomes" id="UP000887579">
    <property type="component" value="Unplaced"/>
</dbReference>
<name>A0AC34GA16_9BILA</name>
<evidence type="ECO:0000313" key="1">
    <source>
        <dbReference type="Proteomes" id="UP000887579"/>
    </source>
</evidence>
<reference evidence="2" key="1">
    <citation type="submission" date="2022-11" db="UniProtKB">
        <authorList>
            <consortium name="WormBaseParasite"/>
        </authorList>
    </citation>
    <scope>IDENTIFICATION</scope>
</reference>
<dbReference type="WBParaSite" id="ES5_v2.g26514.t1">
    <property type="protein sequence ID" value="ES5_v2.g26514.t1"/>
    <property type="gene ID" value="ES5_v2.g26514"/>
</dbReference>
<accession>A0AC34GA16</accession>